<dbReference type="STRING" id="7395.A0A1A9VCC9"/>
<reference evidence="2" key="2">
    <citation type="submission" date="2020-05" db="UniProtKB">
        <authorList>
            <consortium name="EnsemblMetazoa"/>
        </authorList>
    </citation>
    <scope>IDENTIFICATION</scope>
    <source>
        <strain evidence="2">TTRI</strain>
    </source>
</reference>
<accession>A0A1A9VCC9</accession>
<name>A0A1A9VCC9_GLOAU</name>
<dbReference type="SUPFAM" id="SSF53335">
    <property type="entry name" value="S-adenosyl-L-methionine-dependent methyltransferases"/>
    <property type="match status" value="1"/>
</dbReference>
<evidence type="ECO:0000259" key="1">
    <source>
        <dbReference type="Pfam" id="PF08242"/>
    </source>
</evidence>
<dbReference type="AlphaFoldDB" id="A0A1A9VCC9"/>
<proteinExistence type="predicted"/>
<dbReference type="EnsemblMetazoa" id="GAUT045795-RA">
    <property type="protein sequence ID" value="GAUT045795-PA"/>
    <property type="gene ID" value="GAUT045795"/>
</dbReference>
<evidence type="ECO:0000313" key="2">
    <source>
        <dbReference type="EnsemblMetazoa" id="GAUT045795-PA"/>
    </source>
</evidence>
<dbReference type="VEuPathDB" id="VectorBase:GAUT032772"/>
<dbReference type="EnsemblMetazoa" id="GAUT032772-RA">
    <property type="protein sequence ID" value="GAUT032772-PA"/>
    <property type="gene ID" value="GAUT032772"/>
</dbReference>
<dbReference type="VEuPathDB" id="VectorBase:GAUT045795"/>
<organism evidence="2 3">
    <name type="scientific">Glossina austeni</name>
    <name type="common">Savannah tsetse fly</name>
    <dbReference type="NCBI Taxonomy" id="7395"/>
    <lineage>
        <taxon>Eukaryota</taxon>
        <taxon>Metazoa</taxon>
        <taxon>Ecdysozoa</taxon>
        <taxon>Arthropoda</taxon>
        <taxon>Hexapoda</taxon>
        <taxon>Insecta</taxon>
        <taxon>Pterygota</taxon>
        <taxon>Neoptera</taxon>
        <taxon>Endopterygota</taxon>
        <taxon>Diptera</taxon>
        <taxon>Brachycera</taxon>
        <taxon>Muscomorpha</taxon>
        <taxon>Hippoboscoidea</taxon>
        <taxon>Glossinidae</taxon>
        <taxon>Glossina</taxon>
    </lineage>
</organism>
<dbReference type="PANTHER" id="PTHR43861:SF1">
    <property type="entry name" value="TRANS-ACONITATE 2-METHYLTRANSFERASE"/>
    <property type="match status" value="1"/>
</dbReference>
<dbReference type="Proteomes" id="UP000078200">
    <property type="component" value="Unassembled WGS sequence"/>
</dbReference>
<feature type="domain" description="Methyltransferase type 12" evidence="1">
    <location>
        <begin position="40"/>
        <end position="138"/>
    </location>
</feature>
<dbReference type="PANTHER" id="PTHR43861">
    <property type="entry name" value="TRANS-ACONITATE 2-METHYLTRANSFERASE-RELATED"/>
    <property type="match status" value="1"/>
</dbReference>
<dbReference type="Pfam" id="PF08242">
    <property type="entry name" value="Methyltransf_12"/>
    <property type="match status" value="1"/>
</dbReference>
<sequence length="283" mass="32879">MHRAALYQRANVLQRRDAEQILKEYSNSLQWHLDGQDSLIDIGSGPGDVFKDFIYPLMPSNFGKLVGSDISPQMCKHALKAFKFDERCDFRILDIATEEELPNDLKGQFDHVTSFYCLNWVQNQRKALENIYQLLRPESGDCLLVILIDNPIYEIYLSLSKSPKWSSYMADVKRFICPFYRTEKPQEKFAALLKETGFSHIKTELRHNAYDFKGVDTVKDNAEAICPFLDRIPSQRHPEFWQDFFKIVVDLKLQDDTGDKITVPYTAMVAYARKSPQLFDNNN</sequence>
<keyword evidence="3" id="KW-1185">Reference proteome</keyword>
<dbReference type="Gene3D" id="3.40.50.150">
    <property type="entry name" value="Vaccinia Virus protein VP39"/>
    <property type="match status" value="1"/>
</dbReference>
<evidence type="ECO:0000313" key="3">
    <source>
        <dbReference type="Proteomes" id="UP000078200"/>
    </source>
</evidence>
<protein>
    <submittedName>
        <fullName evidence="2">Methyltransf_12 domain-containing protein</fullName>
    </submittedName>
</protein>
<reference evidence="3" key="1">
    <citation type="submission" date="2014-05" db="EMBL/GenBank/DDBJ databases">
        <authorList>
            <person name="Aksoy S."/>
            <person name="Warren W."/>
            <person name="Wilson R.K."/>
        </authorList>
    </citation>
    <scope>NUCLEOTIDE SEQUENCE [LARGE SCALE GENOMIC DNA]</scope>
    <source>
        <strain evidence="3">TTRI</strain>
    </source>
</reference>
<dbReference type="InterPro" id="IPR029063">
    <property type="entry name" value="SAM-dependent_MTases_sf"/>
</dbReference>
<dbReference type="InterPro" id="IPR013217">
    <property type="entry name" value="Methyltransf_12"/>
</dbReference>